<feature type="transmembrane region" description="Helical" evidence="2">
    <location>
        <begin position="121"/>
        <end position="145"/>
    </location>
</feature>
<feature type="transmembrane region" description="Helical" evidence="2">
    <location>
        <begin position="64"/>
        <end position="84"/>
    </location>
</feature>
<feature type="transmembrane region" description="Helical" evidence="2">
    <location>
        <begin position="33"/>
        <end position="57"/>
    </location>
</feature>
<evidence type="ECO:0000313" key="3">
    <source>
        <dbReference type="EMBL" id="MEA5476258.1"/>
    </source>
</evidence>
<keyword evidence="4" id="KW-1185">Reference proteome</keyword>
<feature type="region of interest" description="Disordered" evidence="1">
    <location>
        <begin position="646"/>
        <end position="670"/>
    </location>
</feature>
<protein>
    <submittedName>
        <fullName evidence="3">Low-complexity tail membrane protein</fullName>
    </submittedName>
</protein>
<feature type="region of interest" description="Disordered" evidence="1">
    <location>
        <begin position="251"/>
        <end position="272"/>
    </location>
</feature>
<proteinExistence type="predicted"/>
<reference evidence="3 4" key="1">
    <citation type="submission" date="2023-12" db="EMBL/GenBank/DDBJ databases">
        <title>Baltic Sea Cyanobacteria.</title>
        <authorList>
            <person name="Delbaje E."/>
            <person name="Fewer D.P."/>
            <person name="Shishido T.K."/>
        </authorList>
    </citation>
    <scope>NUCLEOTIDE SEQUENCE [LARGE SCALE GENOMIC DNA]</scope>
    <source>
        <strain evidence="3 4">UHCC 0370</strain>
    </source>
</reference>
<name>A0ABU5TDB6_9CYAN</name>
<organism evidence="3 4">
    <name type="scientific">Pseudanabaena galeata UHCC 0370</name>
    <dbReference type="NCBI Taxonomy" id="3110310"/>
    <lineage>
        <taxon>Bacteria</taxon>
        <taxon>Bacillati</taxon>
        <taxon>Cyanobacteriota</taxon>
        <taxon>Cyanophyceae</taxon>
        <taxon>Pseudanabaenales</taxon>
        <taxon>Pseudanabaenaceae</taxon>
        <taxon>Pseudanabaena</taxon>
    </lineage>
</organism>
<gene>
    <name evidence="3" type="ORF">VB774_01380</name>
</gene>
<feature type="region of interest" description="Disordered" evidence="1">
    <location>
        <begin position="947"/>
        <end position="966"/>
    </location>
</feature>
<dbReference type="InterPro" id="IPR049610">
    <property type="entry name" value="LCTMP-like"/>
</dbReference>
<dbReference type="EMBL" id="JAYGIE010000003">
    <property type="protein sequence ID" value="MEA5476258.1"/>
    <property type="molecule type" value="Genomic_DNA"/>
</dbReference>
<keyword evidence="2" id="KW-0812">Transmembrane</keyword>
<keyword evidence="2" id="KW-0472">Membrane</keyword>
<dbReference type="NCBIfam" id="NF033183">
    <property type="entry name" value="colliding_TM"/>
    <property type="match status" value="1"/>
</dbReference>
<feature type="transmembrane region" description="Helical" evidence="2">
    <location>
        <begin position="157"/>
        <end position="178"/>
    </location>
</feature>
<feature type="compositionally biased region" description="Acidic residues" evidence="1">
    <location>
        <begin position="258"/>
        <end position="268"/>
    </location>
</feature>
<evidence type="ECO:0000313" key="4">
    <source>
        <dbReference type="Proteomes" id="UP001301388"/>
    </source>
</evidence>
<dbReference type="Proteomes" id="UP001301388">
    <property type="component" value="Unassembled WGS sequence"/>
</dbReference>
<sequence length="998" mass="111420">MTFKDLAIIPEDYMTPSPSTNQTSNISLGNHPFIWGNIALLAGVPWLLVLSMAGLAVGDPVFPAWFEIFLLGFPAIALVSWVHWQQPISPFSLWFVAKPSESLSESERQILTLVKQQRNGWYVTGWIAAIVAIAMSAVFCKLYLAAPLAQVIAPFPASLRLFGIIWAEIFFLLSNILAQAGISALRIKLTADSDFKGLQPFAVEKIKNSFTTIGWRSPQLLKFFEEEAIGEVTNDLPQGKIADEVVVDQSPDLQESQDSQEQETEEAEPSNIVSEVISEVDSEINSLVENVSETEEIASTTEDAITEPVEITSAFEPTEIFPEPQLETILDEEIVQESEAADVSSDAQLVEEVEELEISEITAEESVIESIAETETEQVEVEAFLDVPDAIAETEIEESASPENEPVLEFADISLDDQLVEEVDELEISAIAAEEAVIESIAEPETEQIFEEPQIESVLNQELDLEIVQEPEQVDPIDVFEESEVETFLDNPEAIAETQIEESTTSENETVLEFADISSDDQHVEEVDELEISAIATEETVLEEISKPEIEQFFEETQLETIVDQEVNQELKQEIAHKPEELNEFASNNVVDDKEISIEIGLENIVITPEPVIEEPEIENIVDATDELVTFETDVEPELTFLEIPDTSSETNLEETEHAEASLESSAPLLDEQFIEDEDSEESESLETVKDLDVEVVENVATTNEDKRGIDFFKKSRRTGGSPKKHGFGKAIKRDHLPVPSLEVFESESDKVTDSVFESPVIQNDDISAPNLEPEIINELAQETNIEVSIEPELETIDSEAQDFDDELDELIAFNAYVENILKEYLEDNDEESENVDNNLETVQIIEATPELDIESNVDQSLVNSESLDEEKAEPIDPSIVFDPNQETIAQENIESFTENLPALETQVGEESTEEIASNDQKIQDAKYLVQEFLVDKFFARLEQLNNADKVNQEKEKPQESPSEIDTEIDEFADLEALLDGTPLNENNNTEDLSDRNS</sequence>
<keyword evidence="2" id="KW-1133">Transmembrane helix</keyword>
<evidence type="ECO:0000256" key="2">
    <source>
        <dbReference type="SAM" id="Phobius"/>
    </source>
</evidence>
<accession>A0ABU5TDB6</accession>
<feature type="region of interest" description="Disordered" evidence="1">
    <location>
        <begin position="977"/>
        <end position="998"/>
    </location>
</feature>
<comment type="caution">
    <text evidence="3">The sequence shown here is derived from an EMBL/GenBank/DDBJ whole genome shotgun (WGS) entry which is preliminary data.</text>
</comment>
<dbReference type="RefSeq" id="WP_323259224.1">
    <property type="nucleotide sequence ID" value="NZ_JAYGIE010000003.1"/>
</dbReference>
<evidence type="ECO:0000256" key="1">
    <source>
        <dbReference type="SAM" id="MobiDB-lite"/>
    </source>
</evidence>